<dbReference type="Gene3D" id="3.40.50.10540">
    <property type="entry name" value="Crotonobetainyl-coa:carnitine coa-transferase, domain 1"/>
    <property type="match status" value="1"/>
</dbReference>
<name>A0A382H1A8_9ZZZZ</name>
<gene>
    <name evidence="1" type="ORF">METZ01_LOCUS233858</name>
</gene>
<organism evidence="1">
    <name type="scientific">marine metagenome</name>
    <dbReference type="NCBI Taxonomy" id="408172"/>
    <lineage>
        <taxon>unclassified sequences</taxon>
        <taxon>metagenomes</taxon>
        <taxon>ecological metagenomes</taxon>
    </lineage>
</organism>
<dbReference type="Pfam" id="PF02515">
    <property type="entry name" value="CoA_transf_3"/>
    <property type="match status" value="1"/>
</dbReference>
<evidence type="ECO:0008006" key="2">
    <source>
        <dbReference type="Google" id="ProtNLM"/>
    </source>
</evidence>
<evidence type="ECO:0000313" key="1">
    <source>
        <dbReference type="EMBL" id="SVB81004.1"/>
    </source>
</evidence>
<dbReference type="InterPro" id="IPR044855">
    <property type="entry name" value="CoA-Trfase_III_dom3_sf"/>
</dbReference>
<dbReference type="Gene3D" id="3.30.1540.10">
    <property type="entry name" value="formyl-coa transferase, domain 3"/>
    <property type="match status" value="1"/>
</dbReference>
<dbReference type="InterPro" id="IPR003673">
    <property type="entry name" value="CoA-Trfase_fam_III"/>
</dbReference>
<dbReference type="AlphaFoldDB" id="A0A382H1A8"/>
<dbReference type="GO" id="GO:0003824">
    <property type="term" value="F:catalytic activity"/>
    <property type="evidence" value="ECO:0007669"/>
    <property type="project" value="InterPro"/>
</dbReference>
<feature type="non-terminal residue" evidence="1">
    <location>
        <position position="220"/>
    </location>
</feature>
<sequence>MTRRVPLRIAARIGLSEGNRSVRYARHWLATLGGQVSDCAAAVDIAIVANDEAVNADCVIRLWDFQVGFPGSGILASAVSGAASVIGHRDGPGIPLPADMPEKWCGMYGVILALAEAWRRRNGAKQKIVYDVSAADVARVFSLQNSGGREEMVRTWRRNGRLCIDHGGIFPMGFYPCKDGYVALLGRSRRDWENIREAIGNPSWAREEAYLDPFVLARNS</sequence>
<dbReference type="InterPro" id="IPR023606">
    <property type="entry name" value="CoA-Trfase_III_dom_1_sf"/>
</dbReference>
<reference evidence="1" key="1">
    <citation type="submission" date="2018-05" db="EMBL/GenBank/DDBJ databases">
        <authorList>
            <person name="Lanie J.A."/>
            <person name="Ng W.-L."/>
            <person name="Kazmierczak K.M."/>
            <person name="Andrzejewski T.M."/>
            <person name="Davidsen T.M."/>
            <person name="Wayne K.J."/>
            <person name="Tettelin H."/>
            <person name="Glass J.I."/>
            <person name="Rusch D."/>
            <person name="Podicherti R."/>
            <person name="Tsui H.-C.T."/>
            <person name="Winkler M.E."/>
        </authorList>
    </citation>
    <scope>NUCLEOTIDE SEQUENCE</scope>
</reference>
<dbReference type="EMBL" id="UINC01058576">
    <property type="protein sequence ID" value="SVB81004.1"/>
    <property type="molecule type" value="Genomic_DNA"/>
</dbReference>
<protein>
    <recommendedName>
        <fullName evidence="2">CoA transferase</fullName>
    </recommendedName>
</protein>
<dbReference type="SUPFAM" id="SSF89796">
    <property type="entry name" value="CoA-transferase family III (CaiB/BaiF)"/>
    <property type="match status" value="1"/>
</dbReference>
<proteinExistence type="predicted"/>
<accession>A0A382H1A8</accession>